<evidence type="ECO:0000256" key="1">
    <source>
        <dbReference type="ARBA" id="ARBA00008635"/>
    </source>
</evidence>
<dbReference type="SUPFAM" id="SSF109854">
    <property type="entry name" value="DinB/YfiT-like putative metalloenzymes"/>
    <property type="match status" value="1"/>
</dbReference>
<evidence type="ECO:0000313" key="4">
    <source>
        <dbReference type="Proteomes" id="UP001221189"/>
    </source>
</evidence>
<dbReference type="InterPro" id="IPR034660">
    <property type="entry name" value="DinB/YfiT-like"/>
</dbReference>
<comment type="similarity">
    <text evidence="1">Belongs to the DinB family.</text>
</comment>
<gene>
    <name evidence="3" type="ORF">PRZ03_02835</name>
</gene>
<evidence type="ECO:0000313" key="3">
    <source>
        <dbReference type="EMBL" id="MDC8770494.1"/>
    </source>
</evidence>
<evidence type="ECO:0000256" key="2">
    <source>
        <dbReference type="ARBA" id="ARBA00022723"/>
    </source>
</evidence>
<dbReference type="EMBL" id="JAQQXT010000001">
    <property type="protein sequence ID" value="MDC8770494.1"/>
    <property type="molecule type" value="Genomic_DNA"/>
</dbReference>
<dbReference type="Proteomes" id="UP001221189">
    <property type="component" value="Unassembled WGS sequence"/>
</dbReference>
<name>A0ABT5KAA3_9BURK</name>
<dbReference type="RefSeq" id="WP_273598924.1">
    <property type="nucleotide sequence ID" value="NZ_JAQQXT010000001.1"/>
</dbReference>
<protein>
    <submittedName>
        <fullName evidence="3">DinB family protein</fullName>
    </submittedName>
</protein>
<reference evidence="3 4" key="1">
    <citation type="submission" date="2022-10" db="EMBL/GenBank/DDBJ databases">
        <title>Paucibacter sp. hw1 Genome sequencing.</title>
        <authorList>
            <person name="Park S."/>
        </authorList>
    </citation>
    <scope>NUCLEOTIDE SEQUENCE [LARGE SCALE GENOMIC DNA]</scope>
    <source>
        <strain evidence="4">hw1</strain>
    </source>
</reference>
<dbReference type="PANTHER" id="PTHR37302:SF3">
    <property type="entry name" value="DAMAGE-INDUCIBLE PROTEIN DINB"/>
    <property type="match status" value="1"/>
</dbReference>
<organism evidence="3 4">
    <name type="scientific">Roseateles albus</name>
    <dbReference type="NCBI Taxonomy" id="2987525"/>
    <lineage>
        <taxon>Bacteria</taxon>
        <taxon>Pseudomonadati</taxon>
        <taxon>Pseudomonadota</taxon>
        <taxon>Betaproteobacteria</taxon>
        <taxon>Burkholderiales</taxon>
        <taxon>Sphaerotilaceae</taxon>
        <taxon>Roseateles</taxon>
    </lineage>
</organism>
<dbReference type="Gene3D" id="1.20.120.450">
    <property type="entry name" value="dinb family like domain"/>
    <property type="match status" value="1"/>
</dbReference>
<dbReference type="Pfam" id="PF05163">
    <property type="entry name" value="DinB"/>
    <property type="match status" value="1"/>
</dbReference>
<keyword evidence="2" id="KW-0479">Metal-binding</keyword>
<accession>A0ABT5KAA3</accession>
<dbReference type="InterPro" id="IPR007837">
    <property type="entry name" value="DinB"/>
</dbReference>
<keyword evidence="4" id="KW-1185">Reference proteome</keyword>
<dbReference type="PANTHER" id="PTHR37302">
    <property type="entry name" value="SLR1116 PROTEIN"/>
    <property type="match status" value="1"/>
</dbReference>
<comment type="caution">
    <text evidence="3">The sequence shown here is derived from an EMBL/GenBank/DDBJ whole genome shotgun (WGS) entry which is preliminary data.</text>
</comment>
<proteinExistence type="inferred from homology"/>
<sequence length="199" mass="22504">MKSARPDPLAHHLLSMAYNNAWANDRLLRACAQLSQAEFEAQRCSFFPSIKATLNHNLCVDWFYVDALEREQQGLPPHADCYSFFAVDEPFERCAELQQAQSKVDLRLIALCGAQHDDQLERIVTIARPGRPQLESRTRLLAHLFQHQIHHRGQVHAMLAGSSIAPPQLDEFFCAGEADERAAEFAALGWTETLIWGQP</sequence>